<evidence type="ECO:0000256" key="1">
    <source>
        <dbReference type="ARBA" id="ARBA00022475"/>
    </source>
</evidence>
<evidence type="ECO:0000256" key="8">
    <source>
        <dbReference type="ARBA" id="ARBA00023209"/>
    </source>
</evidence>
<evidence type="ECO:0000313" key="11">
    <source>
        <dbReference type="EMBL" id="MBS7824653.1"/>
    </source>
</evidence>
<dbReference type="SMART" id="SM01207">
    <property type="entry name" value="G3P_acyltransf"/>
    <property type="match status" value="1"/>
</dbReference>
<keyword evidence="8 10" id="KW-0594">Phospholipid biosynthesis</keyword>
<dbReference type="RefSeq" id="WP_008315676.1">
    <property type="nucleotide sequence ID" value="NZ_CP115969.1"/>
</dbReference>
<keyword evidence="3 10" id="KW-0808">Transferase</keyword>
<keyword evidence="9 10" id="KW-1208">Phospholipid metabolism</keyword>
<feature type="transmembrane region" description="Helical" evidence="10">
    <location>
        <begin position="6"/>
        <end position="29"/>
    </location>
</feature>
<dbReference type="EC" id="2.3.1.275" evidence="10"/>
<dbReference type="AlphaFoldDB" id="A0AB35BXD7"/>
<dbReference type="GO" id="GO:0043772">
    <property type="term" value="F:acyl-phosphate glycerol-3-phosphate acyltransferase activity"/>
    <property type="evidence" value="ECO:0007669"/>
    <property type="project" value="UniProtKB-UniRule"/>
</dbReference>
<dbReference type="Proteomes" id="UP000680020">
    <property type="component" value="Unassembled WGS sequence"/>
</dbReference>
<reference evidence="11" key="1">
    <citation type="submission" date="2021-03" db="EMBL/GenBank/DDBJ databases">
        <title>Identification and antibiotic profiling of Wohlfahrtiimonas chitiniclastica, an underestimated human pathogen.</title>
        <authorList>
            <person name="Kopf A."/>
            <person name="Bunk B."/>
            <person name="Coldewey S."/>
            <person name="Gunzer F."/>
            <person name="Riedel T."/>
            <person name="Schroettner P."/>
        </authorList>
    </citation>
    <scope>NUCLEOTIDE SEQUENCE</scope>
    <source>
        <strain evidence="11">DSM 100917</strain>
    </source>
</reference>
<keyword evidence="2 10" id="KW-0444">Lipid biosynthesis</keyword>
<keyword evidence="6 10" id="KW-0443">Lipid metabolism</keyword>
<dbReference type="InterPro" id="IPR003811">
    <property type="entry name" value="G3P_acylTferase_PlsY"/>
</dbReference>
<keyword evidence="7 10" id="KW-0472">Membrane</keyword>
<organism evidence="11 12">
    <name type="scientific">Wohlfahrtiimonas chitiniclastica</name>
    <dbReference type="NCBI Taxonomy" id="400946"/>
    <lineage>
        <taxon>Bacteria</taxon>
        <taxon>Pseudomonadati</taxon>
        <taxon>Pseudomonadota</taxon>
        <taxon>Gammaproteobacteria</taxon>
        <taxon>Cardiobacteriales</taxon>
        <taxon>Ignatzschineriaceae</taxon>
        <taxon>Wohlfahrtiimonas</taxon>
    </lineage>
</organism>
<comment type="similarity">
    <text evidence="10">Belongs to the PlsY family.</text>
</comment>
<dbReference type="PANTHER" id="PTHR30309:SF0">
    <property type="entry name" value="GLYCEROL-3-PHOSPHATE ACYLTRANSFERASE-RELATED"/>
    <property type="match status" value="1"/>
</dbReference>
<comment type="caution">
    <text evidence="11">The sequence shown here is derived from an EMBL/GenBank/DDBJ whole genome shotgun (WGS) entry which is preliminary data.</text>
</comment>
<evidence type="ECO:0000256" key="3">
    <source>
        <dbReference type="ARBA" id="ARBA00022679"/>
    </source>
</evidence>
<evidence type="ECO:0000256" key="9">
    <source>
        <dbReference type="ARBA" id="ARBA00023264"/>
    </source>
</evidence>
<comment type="catalytic activity">
    <reaction evidence="10">
        <text>an acyl phosphate + sn-glycerol 3-phosphate = a 1-acyl-sn-glycero-3-phosphate + phosphate</text>
        <dbReference type="Rhea" id="RHEA:34075"/>
        <dbReference type="ChEBI" id="CHEBI:43474"/>
        <dbReference type="ChEBI" id="CHEBI:57597"/>
        <dbReference type="ChEBI" id="CHEBI:57970"/>
        <dbReference type="ChEBI" id="CHEBI:59918"/>
        <dbReference type="EC" id="2.3.1.275"/>
    </reaction>
</comment>
<comment type="pathway">
    <text evidence="10">Lipid metabolism; phospholipid metabolism.</text>
</comment>
<sequence length="206" mass="22061">MSSVTLMITYPFVIILSYLIGSLSAAIITCRVMGLPDPRTTGSNNPGATNVMRIGGKKAAIITLIGDALKGFIPVCLVAILFPNDSTLMACSALAAFLGHLFPIFFEFKGGKGVATALGCIIALSPWVALCAFGTWIVVFLSTRISSLSALTAAIFAPLYLWLFDASLYVVLAVVVMDVLLIIRHKANIERILKGEEKKMSFGQKK</sequence>
<evidence type="ECO:0000313" key="12">
    <source>
        <dbReference type="Proteomes" id="UP000680020"/>
    </source>
</evidence>
<dbReference type="PANTHER" id="PTHR30309">
    <property type="entry name" value="INNER MEMBRANE PROTEIN YGIH"/>
    <property type="match status" value="1"/>
</dbReference>
<proteinExistence type="inferred from homology"/>
<protein>
    <recommendedName>
        <fullName evidence="10">Glycerol-3-phosphate acyltransferase</fullName>
    </recommendedName>
    <alternativeName>
        <fullName evidence="10">Acyl-PO4 G3P acyltransferase</fullName>
    </alternativeName>
    <alternativeName>
        <fullName evidence="10">Acyl-phosphate--glycerol-3-phosphate acyltransferase</fullName>
    </alternativeName>
    <alternativeName>
        <fullName evidence="10">G3P acyltransferase</fullName>
        <shortName evidence="10">GPAT</shortName>
        <ecNumber evidence="10">2.3.1.275</ecNumber>
    </alternativeName>
    <alternativeName>
        <fullName evidence="10">Lysophosphatidic acid synthase</fullName>
        <shortName evidence="10">LPA synthase</shortName>
    </alternativeName>
</protein>
<evidence type="ECO:0000256" key="6">
    <source>
        <dbReference type="ARBA" id="ARBA00023098"/>
    </source>
</evidence>
<feature type="transmembrane region" description="Helical" evidence="10">
    <location>
        <begin position="118"/>
        <end position="139"/>
    </location>
</feature>
<keyword evidence="4 10" id="KW-0812">Transmembrane</keyword>
<evidence type="ECO:0000256" key="2">
    <source>
        <dbReference type="ARBA" id="ARBA00022516"/>
    </source>
</evidence>
<dbReference type="GO" id="GO:0008654">
    <property type="term" value="P:phospholipid biosynthetic process"/>
    <property type="evidence" value="ECO:0007669"/>
    <property type="project" value="UniProtKB-UniRule"/>
</dbReference>
<name>A0AB35BXD7_9GAMM</name>
<comment type="subcellular location">
    <subcellularLocation>
        <location evidence="10">Cell membrane</location>
        <topology evidence="10">Multi-pass membrane protein</topology>
    </subcellularLocation>
</comment>
<dbReference type="GO" id="GO:0005886">
    <property type="term" value="C:plasma membrane"/>
    <property type="evidence" value="ECO:0007669"/>
    <property type="project" value="UniProtKB-SubCell"/>
</dbReference>
<accession>A0AB35BXD7</accession>
<dbReference type="HAMAP" id="MF_01043">
    <property type="entry name" value="PlsY"/>
    <property type="match status" value="1"/>
</dbReference>
<gene>
    <name evidence="10 11" type="primary">plsY</name>
    <name evidence="11" type="ORF">J7561_05470</name>
</gene>
<dbReference type="GeneID" id="58264100"/>
<keyword evidence="11" id="KW-0012">Acyltransferase</keyword>
<dbReference type="Pfam" id="PF02660">
    <property type="entry name" value="G3P_acyltransf"/>
    <property type="match status" value="1"/>
</dbReference>
<dbReference type="EMBL" id="JAGIBU010000003">
    <property type="protein sequence ID" value="MBS7824653.1"/>
    <property type="molecule type" value="Genomic_DNA"/>
</dbReference>
<comment type="function">
    <text evidence="10">Catalyzes the transfer of an acyl group from acyl-phosphate (acyl-PO(4)) to glycerol-3-phosphate (G3P) to form lysophosphatidic acid (LPA). This enzyme utilizes acyl-phosphate as fatty acyl donor, but not acyl-CoA or acyl-ACP.</text>
</comment>
<feature type="transmembrane region" description="Helical" evidence="10">
    <location>
        <begin position="59"/>
        <end position="81"/>
    </location>
</feature>
<feature type="transmembrane region" description="Helical" evidence="10">
    <location>
        <begin position="87"/>
        <end position="106"/>
    </location>
</feature>
<evidence type="ECO:0000256" key="10">
    <source>
        <dbReference type="HAMAP-Rule" id="MF_01043"/>
    </source>
</evidence>
<feature type="transmembrane region" description="Helical" evidence="10">
    <location>
        <begin position="159"/>
        <end position="183"/>
    </location>
</feature>
<comment type="subunit">
    <text evidence="10">Probably interacts with PlsX.</text>
</comment>
<keyword evidence="1 10" id="KW-1003">Cell membrane</keyword>
<dbReference type="NCBIfam" id="TIGR00023">
    <property type="entry name" value="glycerol-3-phosphate 1-O-acyltransferase PlsY"/>
    <property type="match status" value="1"/>
</dbReference>
<evidence type="ECO:0000256" key="5">
    <source>
        <dbReference type="ARBA" id="ARBA00022989"/>
    </source>
</evidence>
<evidence type="ECO:0000256" key="4">
    <source>
        <dbReference type="ARBA" id="ARBA00022692"/>
    </source>
</evidence>
<evidence type="ECO:0000256" key="7">
    <source>
        <dbReference type="ARBA" id="ARBA00023136"/>
    </source>
</evidence>
<keyword evidence="5 10" id="KW-1133">Transmembrane helix</keyword>